<dbReference type="Gene3D" id="3.90.1200.10">
    <property type="match status" value="1"/>
</dbReference>
<dbReference type="PANTHER" id="PTHR34273">
    <property type="entry name" value="METHYLTHIORIBOSE KINASE"/>
    <property type="match status" value="1"/>
</dbReference>
<comment type="caution">
    <text evidence="6">The sequence shown here is derived from an EMBL/GenBank/DDBJ whole genome shotgun (WGS) entry which is preliminary data.</text>
</comment>
<dbReference type="OrthoDB" id="9777791at2"/>
<gene>
    <name evidence="6" type="primary">mtnK</name>
    <name evidence="6" type="ORF">EHV10_14090</name>
</gene>
<dbReference type="SUPFAM" id="SSF56112">
    <property type="entry name" value="Protein kinase-like (PK-like)"/>
    <property type="match status" value="1"/>
</dbReference>
<dbReference type="GO" id="GO:0009086">
    <property type="term" value="P:methionine biosynthetic process"/>
    <property type="evidence" value="ECO:0007669"/>
    <property type="project" value="InterPro"/>
</dbReference>
<dbReference type="EC" id="2.7.1.100" evidence="6"/>
<protein>
    <submittedName>
        <fullName evidence="6">S-methyl-5-thioribose kinase</fullName>
        <ecNumber evidence="6">2.7.1.100</ecNumber>
    </submittedName>
</protein>
<accession>A0A3P3QSM5</accession>
<dbReference type="NCBIfam" id="TIGR01767">
    <property type="entry name" value="MTRK"/>
    <property type="match status" value="1"/>
</dbReference>
<proteinExistence type="inferred from homology"/>
<dbReference type="PANTHER" id="PTHR34273:SF2">
    <property type="entry name" value="METHYLTHIORIBOSE KINASE"/>
    <property type="match status" value="1"/>
</dbReference>
<evidence type="ECO:0000256" key="5">
    <source>
        <dbReference type="ARBA" id="ARBA00022840"/>
    </source>
</evidence>
<keyword evidence="2 6" id="KW-0808">Transferase</keyword>
<evidence type="ECO:0000313" key="7">
    <source>
        <dbReference type="Proteomes" id="UP000272490"/>
    </source>
</evidence>
<dbReference type="GO" id="GO:0046522">
    <property type="term" value="F:S-methyl-5-thioribose kinase activity"/>
    <property type="evidence" value="ECO:0007669"/>
    <property type="project" value="UniProtKB-EC"/>
</dbReference>
<dbReference type="InterPro" id="IPR009212">
    <property type="entry name" value="Methylthioribose_kinase"/>
</dbReference>
<dbReference type="PIRSF" id="PIRSF031134">
    <property type="entry name" value="MTRK"/>
    <property type="match status" value="1"/>
</dbReference>
<dbReference type="InterPro" id="IPR011009">
    <property type="entry name" value="Kinase-like_dom_sf"/>
</dbReference>
<keyword evidence="5" id="KW-0067">ATP-binding</keyword>
<evidence type="ECO:0000256" key="3">
    <source>
        <dbReference type="ARBA" id="ARBA00022741"/>
    </source>
</evidence>
<evidence type="ECO:0000256" key="2">
    <source>
        <dbReference type="ARBA" id="ARBA00022679"/>
    </source>
</evidence>
<name>A0A3P3QSM5_9FIRM</name>
<dbReference type="Proteomes" id="UP000272490">
    <property type="component" value="Unassembled WGS sequence"/>
</dbReference>
<organism evidence="6 7">
    <name type="scientific">Lachnoanaerobaculum gingivalis</name>
    <dbReference type="NCBI Taxonomy" id="2490855"/>
    <lineage>
        <taxon>Bacteria</taxon>
        <taxon>Bacillati</taxon>
        <taxon>Bacillota</taxon>
        <taxon>Clostridia</taxon>
        <taxon>Lachnospirales</taxon>
        <taxon>Lachnospiraceae</taxon>
        <taxon>Lachnoanaerobaculum</taxon>
    </lineage>
</organism>
<evidence type="ECO:0000313" key="6">
    <source>
        <dbReference type="EMBL" id="RRJ24276.1"/>
    </source>
</evidence>
<evidence type="ECO:0000256" key="4">
    <source>
        <dbReference type="ARBA" id="ARBA00022777"/>
    </source>
</evidence>
<dbReference type="AlphaFoldDB" id="A0A3P3QSM5"/>
<keyword evidence="3" id="KW-0547">Nucleotide-binding</keyword>
<sequence length="406" mass="46838">MSRFDTYFQMEEKDIVEYTLLKATSIDWDKDSMKVIIPKEHGNLNYVYRVTDDKGHSIYIKQAGTETRISKDMKPSRDRNRLESEILMLQERFASGMVPYIYFYDTVMCACGMEDCSDFSVMRQAMLEHKIYPHFAEKITDFLIETLLKSSDVVIDHKEKKVIGGKLVSPDLCDITEKLVFMEPYNDLNHRNNVFLPNADFVKKELYEDKALHFEVAKLKFNFMTNAQALIHGDLHTGSIFIKEDGLKVFDPEFGILGPCGYDIGNVIANLIFAYDNGIAYGKKEFTDWILKSVEEVIDLFIEKYNKFYDEWVSEPMAMVEGFKEYYLDGILRDTAGFTGTELHRRTVGMANVTDVTTIEDEKKRLVAERINILAGKEFILKADSFKCGKDYVDTILKCKALAEEL</sequence>
<comment type="similarity">
    <text evidence="1">Belongs to the methylthioribose kinase family.</text>
</comment>
<evidence type="ECO:0000256" key="1">
    <source>
        <dbReference type="ARBA" id="ARBA00010165"/>
    </source>
</evidence>
<reference evidence="6 7" key="1">
    <citation type="submission" date="2018-11" db="EMBL/GenBank/DDBJ databases">
        <title>Genome sequencing of Lachnoanaerobaculum sp. KCOM 2030 (= ChDC B114).</title>
        <authorList>
            <person name="Kook J.-K."/>
            <person name="Park S.-N."/>
            <person name="Lim Y.K."/>
        </authorList>
    </citation>
    <scope>NUCLEOTIDE SEQUENCE [LARGE SCALE GENOMIC DNA]</scope>
    <source>
        <strain evidence="6 7">KCOM 2030</strain>
    </source>
</reference>
<keyword evidence="7" id="KW-1185">Reference proteome</keyword>
<dbReference type="GO" id="GO:0005524">
    <property type="term" value="F:ATP binding"/>
    <property type="evidence" value="ECO:0007669"/>
    <property type="project" value="UniProtKB-KW"/>
</dbReference>
<dbReference type="RefSeq" id="WP_128675198.1">
    <property type="nucleotide sequence ID" value="NZ_RRCO01000008.1"/>
</dbReference>
<dbReference type="Gene3D" id="3.30.200.20">
    <property type="entry name" value="Phosphorylase Kinase, domain 1"/>
    <property type="match status" value="1"/>
</dbReference>
<dbReference type="EMBL" id="RRCO01000008">
    <property type="protein sequence ID" value="RRJ24276.1"/>
    <property type="molecule type" value="Genomic_DNA"/>
</dbReference>
<keyword evidence="4 6" id="KW-0418">Kinase</keyword>